<keyword evidence="6" id="KW-0813">Transport</keyword>
<dbReference type="Proteomes" id="UP000598633">
    <property type="component" value="Unassembled WGS sequence"/>
</dbReference>
<evidence type="ECO:0000256" key="2">
    <source>
        <dbReference type="ARBA" id="ARBA00022475"/>
    </source>
</evidence>
<keyword evidence="6" id="KW-0653">Protein transport</keyword>
<evidence type="ECO:0000256" key="1">
    <source>
        <dbReference type="ARBA" id="ARBA00004651"/>
    </source>
</evidence>
<feature type="transmembrane region" description="Helical" evidence="7">
    <location>
        <begin position="176"/>
        <end position="197"/>
    </location>
</feature>
<dbReference type="EMBL" id="JACXWA010000070">
    <property type="protein sequence ID" value="MBD3870579.1"/>
    <property type="molecule type" value="Genomic_DNA"/>
</dbReference>
<evidence type="ECO:0000256" key="6">
    <source>
        <dbReference type="RuleBase" id="RU004057"/>
    </source>
</evidence>
<feature type="transmembrane region" description="Helical" evidence="7">
    <location>
        <begin position="217"/>
        <end position="236"/>
    </location>
</feature>
<comment type="caution">
    <text evidence="9">The sequence shown here is derived from an EMBL/GenBank/DDBJ whole genome shotgun (WGS) entry which is preliminary data.</text>
</comment>
<evidence type="ECO:0000256" key="4">
    <source>
        <dbReference type="ARBA" id="ARBA00022989"/>
    </source>
</evidence>
<dbReference type="PANTHER" id="PTHR30625:SF11">
    <property type="entry name" value="MOTA_TOLQ_EXBB PROTON CHANNEL DOMAIN-CONTAINING PROTEIN"/>
    <property type="match status" value="1"/>
</dbReference>
<comment type="similarity">
    <text evidence="6">Belongs to the exbB/tolQ family.</text>
</comment>
<evidence type="ECO:0000256" key="5">
    <source>
        <dbReference type="ARBA" id="ARBA00023136"/>
    </source>
</evidence>
<evidence type="ECO:0000256" key="3">
    <source>
        <dbReference type="ARBA" id="ARBA00022692"/>
    </source>
</evidence>
<evidence type="ECO:0000256" key="7">
    <source>
        <dbReference type="SAM" id="Phobius"/>
    </source>
</evidence>
<feature type="domain" description="MotA/TolQ/ExbB proton channel" evidence="8">
    <location>
        <begin position="138"/>
        <end position="251"/>
    </location>
</feature>
<organism evidence="9 10">
    <name type="scientific">Candidatus Sulfomarinibacter kjeldsenii</name>
    <dbReference type="NCBI Taxonomy" id="2885994"/>
    <lineage>
        <taxon>Bacteria</taxon>
        <taxon>Pseudomonadati</taxon>
        <taxon>Acidobacteriota</taxon>
        <taxon>Thermoanaerobaculia</taxon>
        <taxon>Thermoanaerobaculales</taxon>
        <taxon>Candidatus Sulfomarinibacteraceae</taxon>
        <taxon>Candidatus Sulfomarinibacter</taxon>
    </lineage>
</organism>
<dbReference type="GO" id="GO:0005886">
    <property type="term" value="C:plasma membrane"/>
    <property type="evidence" value="ECO:0007669"/>
    <property type="project" value="UniProtKB-SubCell"/>
</dbReference>
<protein>
    <submittedName>
        <fullName evidence="9">MotA/TolQ/ExbB proton channel family protein</fullName>
    </submittedName>
</protein>
<dbReference type="InterPro" id="IPR050790">
    <property type="entry name" value="ExbB/TolQ_transport"/>
</dbReference>
<proteinExistence type="inferred from homology"/>
<comment type="subcellular location">
    <subcellularLocation>
        <location evidence="1">Cell membrane</location>
        <topology evidence="1">Multi-pass membrane protein</topology>
    </subcellularLocation>
    <subcellularLocation>
        <location evidence="6">Membrane</location>
        <topology evidence="6">Multi-pass membrane protein</topology>
    </subcellularLocation>
</comment>
<accession>A0A8J6Y6Q1</accession>
<evidence type="ECO:0000313" key="10">
    <source>
        <dbReference type="Proteomes" id="UP000598633"/>
    </source>
</evidence>
<evidence type="ECO:0000313" key="9">
    <source>
        <dbReference type="EMBL" id="MBD3870579.1"/>
    </source>
</evidence>
<keyword evidence="5 7" id="KW-0472">Membrane</keyword>
<keyword evidence="2" id="KW-1003">Cell membrane</keyword>
<keyword evidence="4 7" id="KW-1133">Transmembrane helix</keyword>
<dbReference type="GO" id="GO:0017038">
    <property type="term" value="P:protein import"/>
    <property type="evidence" value="ECO:0007669"/>
    <property type="project" value="TreeGrafter"/>
</dbReference>
<dbReference type="AlphaFoldDB" id="A0A8J6Y6Q1"/>
<dbReference type="PANTHER" id="PTHR30625">
    <property type="entry name" value="PROTEIN TOLQ"/>
    <property type="match status" value="1"/>
</dbReference>
<dbReference type="Pfam" id="PF01618">
    <property type="entry name" value="MotA_ExbB"/>
    <property type="match status" value="1"/>
</dbReference>
<name>A0A8J6Y6Q1_9BACT</name>
<sequence>MRRSDSVDFVFQLASLVVALIIVHAFYVTAVRPRADTFSDEQAALMAADPEYVQQRSVWVIVRDFEQEACFVLMLWAMAIMASKGLTIARENQLLDSDLVPVADGVRILPEDSREYARQIEALPKNQQRLLLPRVVLSALRRFGATGGIQDASDTAHSTAETEAERLDSELSMVRYIAWAIPSIGFIGTVRGIGTALGQAHRAVEGDITGVTRNLGVAFNSTFVALLISIILMFLLHQLQLRQERLVLDTEAYVDTHLVRHLQAGTASPDRSQRVGTR</sequence>
<dbReference type="InterPro" id="IPR002898">
    <property type="entry name" value="MotA_ExbB_proton_chnl"/>
</dbReference>
<reference evidence="9 10" key="1">
    <citation type="submission" date="2020-08" db="EMBL/GenBank/DDBJ databases">
        <title>Acidobacteriota in marine sediments use diverse sulfur dissimilation pathways.</title>
        <authorList>
            <person name="Wasmund K."/>
        </authorList>
    </citation>
    <scope>NUCLEOTIDE SEQUENCE [LARGE SCALE GENOMIC DNA]</scope>
    <source>
        <strain evidence="9">MAG AM3-A</strain>
    </source>
</reference>
<evidence type="ECO:0000259" key="8">
    <source>
        <dbReference type="Pfam" id="PF01618"/>
    </source>
</evidence>
<gene>
    <name evidence="9" type="ORF">IFJ97_04395</name>
</gene>
<feature type="transmembrane region" description="Helical" evidence="7">
    <location>
        <begin position="9"/>
        <end position="30"/>
    </location>
</feature>
<keyword evidence="3 7" id="KW-0812">Transmembrane</keyword>